<dbReference type="EMBL" id="SLXM01000012">
    <property type="protein sequence ID" value="TCP22379.1"/>
    <property type="molecule type" value="Genomic_DNA"/>
</dbReference>
<comment type="caution">
    <text evidence="2">The sequence shown here is derived from an EMBL/GenBank/DDBJ whole genome shotgun (WGS) entry which is preliminary data.</text>
</comment>
<organism evidence="2 3">
    <name type="scientific">Tenacibaculum skagerrakense</name>
    <dbReference type="NCBI Taxonomy" id="186571"/>
    <lineage>
        <taxon>Bacteria</taxon>
        <taxon>Pseudomonadati</taxon>
        <taxon>Bacteroidota</taxon>
        <taxon>Flavobacteriia</taxon>
        <taxon>Flavobacteriales</taxon>
        <taxon>Flavobacteriaceae</taxon>
        <taxon>Tenacibaculum</taxon>
    </lineage>
</organism>
<evidence type="ECO:0000313" key="3">
    <source>
        <dbReference type="Proteomes" id="UP000294564"/>
    </source>
</evidence>
<name>A0A4R2NL91_9FLAO</name>
<keyword evidence="3" id="KW-1185">Reference proteome</keyword>
<accession>A0A4R2NL91</accession>
<gene>
    <name evidence="2" type="ORF">EV195_11228</name>
</gene>
<sequence length="97" mass="11043">MKNISLKMGVANATLILISFLLLFSFNHNESFIKLTFLSLSVFTGLILSSFGLFYSFKEKNLVTITKFILSLVLNLLFPLIILFLLAMNLNDFLNFL</sequence>
<feature type="transmembrane region" description="Helical" evidence="1">
    <location>
        <begin position="32"/>
        <end position="56"/>
    </location>
</feature>
<keyword evidence="1" id="KW-0472">Membrane</keyword>
<evidence type="ECO:0000313" key="2">
    <source>
        <dbReference type="EMBL" id="TCP22379.1"/>
    </source>
</evidence>
<keyword evidence="1" id="KW-0812">Transmembrane</keyword>
<evidence type="ECO:0008006" key="4">
    <source>
        <dbReference type="Google" id="ProtNLM"/>
    </source>
</evidence>
<keyword evidence="1" id="KW-1133">Transmembrane helix</keyword>
<reference evidence="2 3" key="1">
    <citation type="submission" date="2019-03" db="EMBL/GenBank/DDBJ databases">
        <title>Genomic Encyclopedia of Type Strains, Phase IV (KMG-IV): sequencing the most valuable type-strain genomes for metagenomic binning, comparative biology and taxonomic classification.</title>
        <authorList>
            <person name="Goeker M."/>
        </authorList>
    </citation>
    <scope>NUCLEOTIDE SEQUENCE [LARGE SCALE GENOMIC DNA]</scope>
    <source>
        <strain evidence="2 3">DSM 14836</strain>
    </source>
</reference>
<evidence type="ECO:0000256" key="1">
    <source>
        <dbReference type="SAM" id="Phobius"/>
    </source>
</evidence>
<protein>
    <recommendedName>
        <fullName evidence="4">LIVCS family branched-chain amino acid:cation transporter</fullName>
    </recommendedName>
</protein>
<feature type="transmembrane region" description="Helical" evidence="1">
    <location>
        <begin position="9"/>
        <end position="26"/>
    </location>
</feature>
<dbReference type="AlphaFoldDB" id="A0A4R2NL91"/>
<proteinExistence type="predicted"/>
<feature type="transmembrane region" description="Helical" evidence="1">
    <location>
        <begin position="68"/>
        <end position="88"/>
    </location>
</feature>
<dbReference type="Proteomes" id="UP000294564">
    <property type="component" value="Unassembled WGS sequence"/>
</dbReference>